<feature type="binding site" evidence="7">
    <location>
        <position position="114"/>
    </location>
    <ligand>
        <name>substrate</name>
    </ligand>
</feature>
<dbReference type="PRINTS" id="PR00189">
    <property type="entry name" value="TRNSTHYRETIN"/>
</dbReference>
<feature type="binding site" evidence="7">
    <location>
        <position position="10"/>
    </location>
    <ligand>
        <name>substrate</name>
    </ligand>
</feature>
<keyword evidence="6 8" id="KW-0378">Hydrolase</keyword>
<dbReference type="Pfam" id="PF00576">
    <property type="entry name" value="Transthyretin"/>
    <property type="match status" value="1"/>
</dbReference>
<reference evidence="10 11" key="1">
    <citation type="submission" date="2014-11" db="EMBL/GenBank/DDBJ databases">
        <authorList>
            <person name="Zhu J."/>
            <person name="Qi W."/>
            <person name="Song R."/>
        </authorList>
    </citation>
    <scope>NUCLEOTIDE SEQUENCE [LARGE SCALE GENOMIC DNA]</scope>
</reference>
<name>A0A0G4GX49_VITBC</name>
<dbReference type="SUPFAM" id="SSF49472">
    <property type="entry name" value="Transthyretin (synonym: prealbumin)"/>
    <property type="match status" value="1"/>
</dbReference>
<dbReference type="Proteomes" id="UP000041254">
    <property type="component" value="Unassembled WGS sequence"/>
</dbReference>
<dbReference type="InterPro" id="IPR023418">
    <property type="entry name" value="Thyroxine_BS"/>
</dbReference>
<evidence type="ECO:0000256" key="5">
    <source>
        <dbReference type="ARBA" id="ARBA00022631"/>
    </source>
</evidence>
<dbReference type="PANTHER" id="PTHR10395">
    <property type="entry name" value="URICASE AND TRANSTHYRETIN-RELATED"/>
    <property type="match status" value="1"/>
</dbReference>
<sequence>MADPCPITTHVLDTSSGMPASNLMIRLEKKDEASGEWHPLKTMRTNNDGRCPGFTQGHKLENCLYRITFETADYFRQQGKPCFYPEVVITFLVEYPEQHYHVPIILGPYGYSTYRGS</sequence>
<dbReference type="OrthoDB" id="10265230at2759"/>
<keyword evidence="5 8" id="KW-0659">Purine metabolism</keyword>
<dbReference type="AlphaFoldDB" id="A0A0G4GX49"/>
<gene>
    <name evidence="10" type="ORF">Vbra_875</name>
</gene>
<dbReference type="GO" id="GO:0006144">
    <property type="term" value="P:purine nucleobase metabolic process"/>
    <property type="evidence" value="ECO:0007669"/>
    <property type="project" value="UniProtKB-KW"/>
</dbReference>
<evidence type="ECO:0000256" key="3">
    <source>
        <dbReference type="ARBA" id="ARBA00009850"/>
    </source>
</evidence>
<dbReference type="InterPro" id="IPR014306">
    <property type="entry name" value="Hydroxyisourate_hydrolase"/>
</dbReference>
<dbReference type="GO" id="GO:0033971">
    <property type="term" value="F:hydroxyisourate hydrolase activity"/>
    <property type="evidence" value="ECO:0007669"/>
    <property type="project" value="UniProtKB-EC"/>
</dbReference>
<evidence type="ECO:0000256" key="1">
    <source>
        <dbReference type="ARBA" id="ARBA00001043"/>
    </source>
</evidence>
<dbReference type="EC" id="3.5.2.17" evidence="8"/>
<dbReference type="CDD" id="cd05822">
    <property type="entry name" value="TLP_HIUase"/>
    <property type="match status" value="1"/>
</dbReference>
<dbReference type="InterPro" id="IPR036817">
    <property type="entry name" value="Transthyretin/HIU_hydrolase_sf"/>
</dbReference>
<dbReference type="InParanoid" id="A0A0G4GX49"/>
<dbReference type="VEuPathDB" id="CryptoDB:Vbra_875"/>
<comment type="catalytic activity">
    <reaction evidence="1 8">
        <text>5-hydroxyisourate + H2O = 5-hydroxy-2-oxo-4-ureido-2,5-dihydro-1H-imidazole-5-carboxylate + H(+)</text>
        <dbReference type="Rhea" id="RHEA:23736"/>
        <dbReference type="ChEBI" id="CHEBI:15377"/>
        <dbReference type="ChEBI" id="CHEBI:15378"/>
        <dbReference type="ChEBI" id="CHEBI:18072"/>
        <dbReference type="ChEBI" id="CHEBI:58639"/>
        <dbReference type="EC" id="3.5.2.17"/>
    </reaction>
</comment>
<feature type="binding site" evidence="7">
    <location>
        <position position="50"/>
    </location>
    <ligand>
        <name>substrate</name>
    </ligand>
</feature>
<proteinExistence type="inferred from homology"/>
<evidence type="ECO:0000256" key="4">
    <source>
        <dbReference type="ARBA" id="ARBA00011881"/>
    </source>
</evidence>
<feature type="domain" description="Transthyretin/hydroxyisourate hydrolase" evidence="9">
    <location>
        <begin position="2"/>
        <end position="116"/>
    </location>
</feature>
<dbReference type="Gene3D" id="2.60.40.180">
    <property type="entry name" value="Transthyretin/hydroxyisourate hydrolase domain"/>
    <property type="match status" value="1"/>
</dbReference>
<dbReference type="EMBL" id="CDMY01000859">
    <property type="protein sequence ID" value="CEM35627.1"/>
    <property type="molecule type" value="Genomic_DNA"/>
</dbReference>
<evidence type="ECO:0000256" key="7">
    <source>
        <dbReference type="PIRSR" id="PIRSR600895-51"/>
    </source>
</evidence>
<dbReference type="OMA" id="CSENQNY"/>
<dbReference type="STRING" id="1169540.A0A0G4GX49"/>
<dbReference type="PANTHER" id="PTHR10395:SF7">
    <property type="entry name" value="5-HYDROXYISOURATE HYDROLASE"/>
    <property type="match status" value="1"/>
</dbReference>
<dbReference type="PROSITE" id="PS00768">
    <property type="entry name" value="TRANSTHYRETIN_1"/>
    <property type="match status" value="1"/>
</dbReference>
<evidence type="ECO:0000256" key="8">
    <source>
        <dbReference type="RuleBase" id="RU361270"/>
    </source>
</evidence>
<evidence type="ECO:0000313" key="11">
    <source>
        <dbReference type="Proteomes" id="UP000041254"/>
    </source>
</evidence>
<dbReference type="InterPro" id="IPR000895">
    <property type="entry name" value="Transthyretin/HIU_hydrolase"/>
</dbReference>
<evidence type="ECO:0000256" key="2">
    <source>
        <dbReference type="ARBA" id="ARBA00002704"/>
    </source>
</evidence>
<comment type="similarity">
    <text evidence="3 8">Belongs to the transthyretin family. 5-hydroxyisourate hydrolase subfamily.</text>
</comment>
<dbReference type="InterPro" id="IPR023416">
    <property type="entry name" value="Transthyretin/HIU_hydrolase_d"/>
</dbReference>
<evidence type="ECO:0000313" key="10">
    <source>
        <dbReference type="EMBL" id="CEM35627.1"/>
    </source>
</evidence>
<protein>
    <recommendedName>
        <fullName evidence="8">5-hydroxyisourate hydrolase</fullName>
        <shortName evidence="8">HIU hydrolase</shortName>
        <shortName evidence="8">HIUHase</shortName>
        <ecNumber evidence="8">3.5.2.17</ecNumber>
    </recommendedName>
</protein>
<evidence type="ECO:0000259" key="9">
    <source>
        <dbReference type="SMART" id="SM00095"/>
    </source>
</evidence>
<dbReference type="SMART" id="SM00095">
    <property type="entry name" value="TR_THY"/>
    <property type="match status" value="1"/>
</dbReference>
<dbReference type="NCBIfam" id="TIGR02962">
    <property type="entry name" value="hdxy_isourate"/>
    <property type="match status" value="1"/>
</dbReference>
<accession>A0A0G4GX49</accession>
<comment type="subunit">
    <text evidence="4 8">Homotetramer.</text>
</comment>
<evidence type="ECO:0000256" key="6">
    <source>
        <dbReference type="ARBA" id="ARBA00022801"/>
    </source>
</evidence>
<keyword evidence="11" id="KW-1185">Reference proteome</keyword>
<organism evidence="10 11">
    <name type="scientific">Vitrella brassicaformis (strain CCMP3155)</name>
    <dbReference type="NCBI Taxonomy" id="1169540"/>
    <lineage>
        <taxon>Eukaryota</taxon>
        <taxon>Sar</taxon>
        <taxon>Alveolata</taxon>
        <taxon>Colpodellida</taxon>
        <taxon>Vitrellaceae</taxon>
        <taxon>Vitrella</taxon>
    </lineage>
</organism>
<comment type="function">
    <text evidence="2">Catalyzes the hydrolysis of 5-hydroxyisourate (HIU) to 2-oxo-4-hydroxy-4-carboxy-5-ureidoimidazoline (OHCU).</text>
</comment>